<dbReference type="PANTHER" id="PTHR24171">
    <property type="entry name" value="ANKYRIN REPEAT DOMAIN-CONTAINING PROTEIN 39-RELATED"/>
    <property type="match status" value="1"/>
</dbReference>
<dbReference type="SMART" id="SM00248">
    <property type="entry name" value="ANK"/>
    <property type="match status" value="2"/>
</dbReference>
<dbReference type="Pfam" id="PF12796">
    <property type="entry name" value="Ank_2"/>
    <property type="match status" value="2"/>
</dbReference>
<dbReference type="PANTHER" id="PTHR24171:SF9">
    <property type="entry name" value="ANKYRIN REPEAT DOMAIN-CONTAINING PROTEIN 39"/>
    <property type="match status" value="1"/>
</dbReference>
<dbReference type="PROSITE" id="PS50088">
    <property type="entry name" value="ANK_REPEAT"/>
    <property type="match status" value="2"/>
</dbReference>
<dbReference type="InterPro" id="IPR002110">
    <property type="entry name" value="Ankyrin_rpt"/>
</dbReference>
<keyword evidence="2 3" id="KW-0040">ANK repeat</keyword>
<dbReference type="AlphaFoldDB" id="A0A9W6ZH45"/>
<keyword evidence="1" id="KW-0677">Repeat</keyword>
<evidence type="ECO:0000313" key="6">
    <source>
        <dbReference type="Proteomes" id="UP001165082"/>
    </source>
</evidence>
<evidence type="ECO:0000313" key="5">
    <source>
        <dbReference type="EMBL" id="GMH52491.1"/>
    </source>
</evidence>
<reference evidence="5" key="1">
    <citation type="submission" date="2022-07" db="EMBL/GenBank/DDBJ databases">
        <title>Genome analysis of Parmales, a sister group of diatoms, reveals the evolutionary specialization of diatoms from phago-mixotrophs to photoautotrophs.</title>
        <authorList>
            <person name="Ban H."/>
            <person name="Sato S."/>
            <person name="Yoshikawa S."/>
            <person name="Kazumasa Y."/>
            <person name="Nakamura Y."/>
            <person name="Ichinomiya M."/>
            <person name="Saitoh K."/>
            <person name="Sato N."/>
            <person name="Blanc-Mathieu R."/>
            <person name="Endo H."/>
            <person name="Kuwata A."/>
            <person name="Ogata H."/>
        </authorList>
    </citation>
    <scope>NUCLEOTIDE SEQUENCE</scope>
</reference>
<sequence length="554" mass="59482">MGCGASKGNSNPNVELNNIARNTNNCDRARALVSAGAELSSTNGPHWRHTPLHQACYHGRYEMAKCLVDLGAPLTLHSNPCGRGRHGTPLELARGGGHERIATMIAEAIAKDAQGKRRSSKGTVATPSGTPSGTPSHGNPASSNSLNTELNNIARNTNNCDRARALVSAGAEMSSTNGPHWRHTPLHQACYHGRYEMAKCLVDLGAPLTLHSNPCGRGRHGTPLELARGGGHERIAKMLEDALAAPPPVVKALNATLGLPLPPTSKLKPYTGPSRRLVLVNKGDRDQCVFSHASNLSRGEDVDLTLSSHPGLVIGRQYGEEKRHGPWRYIEAGVKGNVQPVRARYIEGNYVKLKDADLVFDVSFWKMETGNTVNFVGGTNRKDKTKLKGGGRDWVINRLGPWRYTESCISSNASIISVSYTSNNYIKLTDADLVFDVSFWKMEPGNTVNFVGGTNAKEKTMLGGGGRDWVINDDGSISPKHHPHLTLGCSLEPSPEPEIAVVQLPPETPPPIAVAVALPLEGGGGGEARCDKCNGYITMEMKFCPECGTRNTKG</sequence>
<name>A0A9W6ZH45_9STRA</name>
<comment type="caution">
    <text evidence="5">The sequence shown here is derived from an EMBL/GenBank/DDBJ whole genome shotgun (WGS) entry which is preliminary data.</text>
</comment>
<dbReference type="EMBL" id="BRXZ01000740">
    <property type="protein sequence ID" value="GMH52491.1"/>
    <property type="molecule type" value="Genomic_DNA"/>
</dbReference>
<protein>
    <submittedName>
        <fullName evidence="5">Uncharacterized protein</fullName>
    </submittedName>
</protein>
<dbReference type="InterPro" id="IPR036770">
    <property type="entry name" value="Ankyrin_rpt-contain_sf"/>
</dbReference>
<dbReference type="Proteomes" id="UP001165082">
    <property type="component" value="Unassembled WGS sequence"/>
</dbReference>
<accession>A0A9W6ZH45</accession>
<evidence type="ECO:0000256" key="2">
    <source>
        <dbReference type="ARBA" id="ARBA00023043"/>
    </source>
</evidence>
<feature type="region of interest" description="Disordered" evidence="4">
    <location>
        <begin position="110"/>
        <end position="147"/>
    </location>
</feature>
<evidence type="ECO:0000256" key="4">
    <source>
        <dbReference type="SAM" id="MobiDB-lite"/>
    </source>
</evidence>
<dbReference type="OrthoDB" id="206619at2759"/>
<feature type="repeat" description="ANK" evidence="3">
    <location>
        <begin position="181"/>
        <end position="213"/>
    </location>
</feature>
<evidence type="ECO:0000256" key="1">
    <source>
        <dbReference type="ARBA" id="ARBA00022737"/>
    </source>
</evidence>
<feature type="repeat" description="ANK" evidence="3">
    <location>
        <begin position="47"/>
        <end position="79"/>
    </location>
</feature>
<dbReference type="Gene3D" id="1.25.40.20">
    <property type="entry name" value="Ankyrin repeat-containing domain"/>
    <property type="match status" value="2"/>
</dbReference>
<gene>
    <name evidence="5" type="ORF">TrRE_jg8533</name>
</gene>
<proteinExistence type="predicted"/>
<feature type="compositionally biased region" description="Polar residues" evidence="4">
    <location>
        <begin position="121"/>
        <end position="147"/>
    </location>
</feature>
<organism evidence="5 6">
    <name type="scientific">Triparma retinervis</name>
    <dbReference type="NCBI Taxonomy" id="2557542"/>
    <lineage>
        <taxon>Eukaryota</taxon>
        <taxon>Sar</taxon>
        <taxon>Stramenopiles</taxon>
        <taxon>Ochrophyta</taxon>
        <taxon>Bolidophyceae</taxon>
        <taxon>Parmales</taxon>
        <taxon>Triparmaceae</taxon>
        <taxon>Triparma</taxon>
    </lineage>
</organism>
<dbReference type="SUPFAM" id="SSF48403">
    <property type="entry name" value="Ankyrin repeat"/>
    <property type="match status" value="1"/>
</dbReference>
<keyword evidence="6" id="KW-1185">Reference proteome</keyword>
<evidence type="ECO:0000256" key="3">
    <source>
        <dbReference type="PROSITE-ProRule" id="PRU00023"/>
    </source>
</evidence>